<dbReference type="Gene3D" id="3.30.70.2580">
    <property type="match status" value="1"/>
</dbReference>
<dbReference type="SUPFAM" id="SSF53335">
    <property type="entry name" value="S-adenosyl-L-methionine-dependent methyltransferases"/>
    <property type="match status" value="1"/>
</dbReference>
<evidence type="ECO:0000313" key="8">
    <source>
        <dbReference type="Proteomes" id="UP001597052"/>
    </source>
</evidence>
<organism evidence="7 8">
    <name type="scientific">Halohasta litorea</name>
    <dbReference type="NCBI Taxonomy" id="869891"/>
    <lineage>
        <taxon>Archaea</taxon>
        <taxon>Methanobacteriati</taxon>
        <taxon>Methanobacteriota</taxon>
        <taxon>Stenosarchaea group</taxon>
        <taxon>Halobacteria</taxon>
        <taxon>Halobacteriales</taxon>
        <taxon>Haloferacaceae</taxon>
        <taxon>Halohasta</taxon>
    </lineage>
</organism>
<evidence type="ECO:0000256" key="1">
    <source>
        <dbReference type="ARBA" id="ARBA00022490"/>
    </source>
</evidence>
<feature type="domain" description="SAM-dependent methyltransferase TRM5/TYW2-type" evidence="6">
    <location>
        <begin position="79"/>
        <end position="334"/>
    </location>
</feature>
<evidence type="ECO:0000256" key="3">
    <source>
        <dbReference type="ARBA" id="ARBA00022679"/>
    </source>
</evidence>
<dbReference type="PANTHER" id="PTHR23245:SF36">
    <property type="entry name" value="TRNA (GUANINE(37)-N1)-METHYLTRANSFERASE"/>
    <property type="match status" value="1"/>
</dbReference>
<dbReference type="CDD" id="cd02440">
    <property type="entry name" value="AdoMet_MTases"/>
    <property type="match status" value="1"/>
</dbReference>
<dbReference type="RefSeq" id="WP_256394798.1">
    <property type="nucleotide sequence ID" value="NZ_JANHDJ010000001.1"/>
</dbReference>
<keyword evidence="8" id="KW-1185">Reference proteome</keyword>
<keyword evidence="1" id="KW-0963">Cytoplasm</keyword>
<name>A0ABD6D519_9EURY</name>
<keyword evidence="4" id="KW-0949">S-adenosyl-L-methionine</keyword>
<protein>
    <submittedName>
        <fullName evidence="7">Class I SAM-dependent methyltransferase</fullName>
    </submittedName>
</protein>
<dbReference type="Proteomes" id="UP001597052">
    <property type="component" value="Unassembled WGS sequence"/>
</dbReference>
<dbReference type="Gene3D" id="3.40.50.150">
    <property type="entry name" value="Vaccinia Virus protein VP39"/>
    <property type="match status" value="1"/>
</dbReference>
<dbReference type="InterPro" id="IPR029063">
    <property type="entry name" value="SAM-dependent_MTases_sf"/>
</dbReference>
<evidence type="ECO:0000259" key="6">
    <source>
        <dbReference type="PROSITE" id="PS51684"/>
    </source>
</evidence>
<reference evidence="7 8" key="1">
    <citation type="journal article" date="2019" name="Int. J. Syst. Evol. Microbiol.">
        <title>The Global Catalogue of Microorganisms (GCM) 10K type strain sequencing project: providing services to taxonomists for standard genome sequencing and annotation.</title>
        <authorList>
            <consortium name="The Broad Institute Genomics Platform"/>
            <consortium name="The Broad Institute Genome Sequencing Center for Infectious Disease"/>
            <person name="Wu L."/>
            <person name="Ma J."/>
        </authorList>
    </citation>
    <scope>NUCLEOTIDE SEQUENCE [LARGE SCALE GENOMIC DNA]</scope>
    <source>
        <strain evidence="7 8">CGMCC 1.10593</strain>
    </source>
</reference>
<dbReference type="GO" id="GO:0008168">
    <property type="term" value="F:methyltransferase activity"/>
    <property type="evidence" value="ECO:0007669"/>
    <property type="project" value="UniProtKB-KW"/>
</dbReference>
<dbReference type="PROSITE" id="PS51684">
    <property type="entry name" value="SAM_MT_TRM5_TYW2"/>
    <property type="match status" value="1"/>
</dbReference>
<keyword evidence="3" id="KW-0808">Transferase</keyword>
<keyword evidence="5" id="KW-0819">tRNA processing</keyword>
<dbReference type="PANTHER" id="PTHR23245">
    <property type="entry name" value="TRNA METHYLTRANSFERASE"/>
    <property type="match status" value="1"/>
</dbReference>
<dbReference type="InterPro" id="IPR030382">
    <property type="entry name" value="MeTrfase_TRM5/TYW2"/>
</dbReference>
<dbReference type="EMBL" id="JBHUDM010000001">
    <property type="protein sequence ID" value="MFD1641111.1"/>
    <property type="molecule type" value="Genomic_DNA"/>
</dbReference>
<keyword evidence="2 7" id="KW-0489">Methyltransferase</keyword>
<dbReference type="InterPro" id="IPR056744">
    <property type="entry name" value="TRM5/TYW2-like_N"/>
</dbReference>
<dbReference type="GO" id="GO:0030488">
    <property type="term" value="P:tRNA methylation"/>
    <property type="evidence" value="ECO:0007669"/>
    <property type="project" value="UniProtKB-ARBA"/>
</dbReference>
<evidence type="ECO:0000256" key="2">
    <source>
        <dbReference type="ARBA" id="ARBA00022603"/>
    </source>
</evidence>
<dbReference type="Pfam" id="PF25133">
    <property type="entry name" value="TYW2_N_2"/>
    <property type="match status" value="1"/>
</dbReference>
<dbReference type="Gene3D" id="3.30.300.110">
    <property type="entry name" value="Met-10+ protein-like domains"/>
    <property type="match status" value="1"/>
</dbReference>
<accession>A0ABD6D519</accession>
<comment type="caution">
    <text evidence="7">The sequence shown here is derived from an EMBL/GenBank/DDBJ whole genome shotgun (WGS) entry which is preliminary data.</text>
</comment>
<sequence length="335" mass="37063">MEVPCIAVPRADGEESRQALATAGVLDDDHQIVVENETLYIPVTDPTAVPDRFETTIRELPARQTVQTPADILGYEPSLERLGDVVIVDEDDSDRADEIAAAVIASDLPVRSVLNRASKIKGELRVRDWELLAEREDPDTDRSPTETVHREYGHEFLLDLAAVYFSPRLATERHRVVDQIEADERVLDMFAGVGPFAIPAASRDAEVVAVDLNETAIDYLRENARRNGVSECITAVSGDVRAVADDYHGWADRLVMNLPHSAGEFLETAVDLAGEECVIHYYDIQHDSDPFGPGIEAIRAAAEPEYDVGVETEHVVRSYAPHELNVCLDVRLTRS</sequence>
<dbReference type="AlphaFoldDB" id="A0ABD6D519"/>
<evidence type="ECO:0000256" key="5">
    <source>
        <dbReference type="ARBA" id="ARBA00022694"/>
    </source>
</evidence>
<dbReference type="InterPro" id="IPR056743">
    <property type="entry name" value="TRM5-TYW2-like_MTfase"/>
</dbReference>
<proteinExistence type="predicted"/>
<gene>
    <name evidence="7" type="ORF">ACFSBW_04375</name>
</gene>
<evidence type="ECO:0000313" key="7">
    <source>
        <dbReference type="EMBL" id="MFD1641111.1"/>
    </source>
</evidence>
<dbReference type="Pfam" id="PF02475">
    <property type="entry name" value="TRM5-TYW2_MTfase"/>
    <property type="match status" value="1"/>
</dbReference>
<evidence type="ECO:0000256" key="4">
    <source>
        <dbReference type="ARBA" id="ARBA00022691"/>
    </source>
</evidence>
<dbReference type="InterPro" id="IPR040601">
    <property type="entry name" value="Trm5a/b_N"/>
</dbReference>
<dbReference type="Pfam" id="PF18093">
    <property type="entry name" value="Trm5_N"/>
    <property type="match status" value="1"/>
</dbReference>